<organism evidence="2 3">
    <name type="scientific">Fragilariopsis cylindrus CCMP1102</name>
    <dbReference type="NCBI Taxonomy" id="635003"/>
    <lineage>
        <taxon>Eukaryota</taxon>
        <taxon>Sar</taxon>
        <taxon>Stramenopiles</taxon>
        <taxon>Ochrophyta</taxon>
        <taxon>Bacillariophyta</taxon>
        <taxon>Bacillariophyceae</taxon>
        <taxon>Bacillariophycidae</taxon>
        <taxon>Bacillariales</taxon>
        <taxon>Bacillariaceae</taxon>
        <taxon>Fragilariopsis</taxon>
    </lineage>
</organism>
<evidence type="ECO:0000256" key="1">
    <source>
        <dbReference type="SAM" id="Phobius"/>
    </source>
</evidence>
<gene>
    <name evidence="2" type="ORF">FRACYDRAFT_275899</name>
</gene>
<keyword evidence="1" id="KW-1133">Transmembrane helix</keyword>
<dbReference type="InParanoid" id="A0A1E7F9H4"/>
<evidence type="ECO:0000313" key="3">
    <source>
        <dbReference type="Proteomes" id="UP000095751"/>
    </source>
</evidence>
<dbReference type="Proteomes" id="UP000095751">
    <property type="component" value="Unassembled WGS sequence"/>
</dbReference>
<protein>
    <submittedName>
        <fullName evidence="2">Uncharacterized protein</fullName>
    </submittedName>
</protein>
<name>A0A1E7F9H4_9STRA</name>
<dbReference type="KEGG" id="fcy:FRACYDRAFT_275899"/>
<reference evidence="2 3" key="1">
    <citation type="submission" date="2016-09" db="EMBL/GenBank/DDBJ databases">
        <title>Extensive genetic diversity and differential bi-allelic expression allows diatom success in the polar Southern Ocean.</title>
        <authorList>
            <consortium name="DOE Joint Genome Institute"/>
            <person name="Mock T."/>
            <person name="Otillar R.P."/>
            <person name="Strauss J."/>
            <person name="Dupont C."/>
            <person name="Frickenhaus S."/>
            <person name="Maumus F."/>
            <person name="Mcmullan M."/>
            <person name="Sanges R."/>
            <person name="Schmutz J."/>
            <person name="Toseland A."/>
            <person name="Valas R."/>
            <person name="Veluchamy A."/>
            <person name="Ward B.J."/>
            <person name="Allen A."/>
            <person name="Barry K."/>
            <person name="Falciatore A."/>
            <person name="Ferrante M."/>
            <person name="Fortunato A.E."/>
            <person name="Gloeckner G."/>
            <person name="Gruber A."/>
            <person name="Hipkin R."/>
            <person name="Janech M."/>
            <person name="Kroth P."/>
            <person name="Leese F."/>
            <person name="Lindquist E."/>
            <person name="Lyon B.R."/>
            <person name="Martin J."/>
            <person name="Mayer C."/>
            <person name="Parker M."/>
            <person name="Quesneville H."/>
            <person name="Raymond J."/>
            <person name="Uhlig C."/>
            <person name="Valentin K.U."/>
            <person name="Worden A.Z."/>
            <person name="Armbrust E.V."/>
            <person name="Bowler C."/>
            <person name="Green B."/>
            <person name="Moulton V."/>
            <person name="Van Oosterhout C."/>
            <person name="Grigoriev I."/>
        </authorList>
    </citation>
    <scope>NUCLEOTIDE SEQUENCE [LARGE SCALE GENOMIC DNA]</scope>
    <source>
        <strain evidence="2 3">CCMP1102</strain>
    </source>
</reference>
<keyword evidence="3" id="KW-1185">Reference proteome</keyword>
<keyword evidence="1" id="KW-0812">Transmembrane</keyword>
<feature type="transmembrane region" description="Helical" evidence="1">
    <location>
        <begin position="142"/>
        <end position="161"/>
    </location>
</feature>
<sequence>MLRGGKEEKTTEEEIEAQLILEEVLREGRGERDEIGEREEWNEHVGWHRKEDIHLRHQEIEIKTTTKKELLDEKENDKPLQNKNAYNKDHHITGIHERINYDHGIPERKIGRSIRGHSAINHDDQYYHHKNNVTSSNISKTVGQLLIAALILAGIFISWIVRKTTTSKWRKHRRVMKGRTL</sequence>
<dbReference type="EMBL" id="KV784360">
    <property type="protein sequence ID" value="OEU14665.1"/>
    <property type="molecule type" value="Genomic_DNA"/>
</dbReference>
<accession>A0A1E7F9H4</accession>
<evidence type="ECO:0000313" key="2">
    <source>
        <dbReference type="EMBL" id="OEU14665.1"/>
    </source>
</evidence>
<keyword evidence="1" id="KW-0472">Membrane</keyword>
<proteinExistence type="predicted"/>
<dbReference type="AlphaFoldDB" id="A0A1E7F9H4"/>